<feature type="transmembrane region" description="Helical" evidence="1">
    <location>
        <begin position="219"/>
        <end position="239"/>
    </location>
</feature>
<evidence type="ECO:0000313" key="3">
    <source>
        <dbReference type="EMBL" id="PKR85463.1"/>
    </source>
</evidence>
<comment type="caution">
    <text evidence="3">The sequence shown here is derived from an EMBL/GenBank/DDBJ whole genome shotgun (WGS) entry which is preliminary data.</text>
</comment>
<dbReference type="AlphaFoldDB" id="A0A2N3LLQ9"/>
<feature type="domain" description="YdbS-like PH" evidence="2">
    <location>
        <begin position="403"/>
        <end position="480"/>
    </location>
</feature>
<dbReference type="PANTHER" id="PTHR34473">
    <property type="entry name" value="UPF0699 TRANSMEMBRANE PROTEIN YDBS"/>
    <property type="match status" value="1"/>
</dbReference>
<protein>
    <recommendedName>
        <fullName evidence="2">YdbS-like PH domain-containing protein</fullName>
    </recommendedName>
</protein>
<dbReference type="EMBL" id="PIQO01000005">
    <property type="protein sequence ID" value="PKR85463.1"/>
    <property type="molecule type" value="Genomic_DNA"/>
</dbReference>
<feature type="domain" description="YdbS-like PH" evidence="2">
    <location>
        <begin position="63"/>
        <end position="140"/>
    </location>
</feature>
<evidence type="ECO:0000313" key="4">
    <source>
        <dbReference type="Proteomes" id="UP000233440"/>
    </source>
</evidence>
<reference evidence="3 4" key="1">
    <citation type="submission" date="2017-11" db="EMBL/GenBank/DDBJ databases">
        <title>Bacillus camelliae sp. nov., isolated from pu'er tea.</title>
        <authorList>
            <person name="Niu L."/>
        </authorList>
    </citation>
    <scope>NUCLEOTIDE SEQUENCE [LARGE SCALE GENOMIC DNA]</scope>
    <source>
        <strain evidence="3 4">7578-1</strain>
    </source>
</reference>
<dbReference type="InterPro" id="IPR014529">
    <property type="entry name" value="UCP026631"/>
</dbReference>
<gene>
    <name evidence="3" type="ORF">CWO92_08625</name>
</gene>
<dbReference type="PANTHER" id="PTHR34473:SF2">
    <property type="entry name" value="UPF0699 TRANSMEMBRANE PROTEIN YDBT"/>
    <property type="match status" value="1"/>
</dbReference>
<feature type="transmembrane region" description="Helical" evidence="1">
    <location>
        <begin position="382"/>
        <end position="399"/>
    </location>
</feature>
<evidence type="ECO:0000259" key="2">
    <source>
        <dbReference type="Pfam" id="PF03703"/>
    </source>
</evidence>
<dbReference type="RefSeq" id="WP_101354018.1">
    <property type="nucleotide sequence ID" value="NZ_PIQO01000005.1"/>
</dbReference>
<proteinExistence type="predicted"/>
<keyword evidence="4" id="KW-1185">Reference proteome</keyword>
<feature type="domain" description="YdbS-like PH" evidence="2">
    <location>
        <begin position="249"/>
        <end position="329"/>
    </location>
</feature>
<keyword evidence="1" id="KW-0472">Membrane</keyword>
<keyword evidence="1" id="KW-1133">Transmembrane helix</keyword>
<name>A0A2N3LLQ9_9BACI</name>
<sequence length="491" mass="56981">MKAKRYHPFLMLFDAWKLAKNTFFLFLFLFVIKAGSHSIFIRYGRYLLLVGVGMAFIHIIIKWCTHKYVLDERSFHLYKGIFNKTERTIPYSKIQNVNRHTSLFHRIFHVTSISFETGITSDDAAVTFEVVSQSEAERMEGIVHQNEKDMPLSEGVEGKNDHNRVIHFQPTKRDIIKASFTSLSPLALIPLILTFYSNVDEVFNLKGKTEGVFSYIISSWWIVISVFVFLILVSVVFGMTRTFLKYGKYEISSDEDRIYINKGVLDKTAFSIAKEKVQAIQIEQSIIKRLFGLAEVKLTSAGSLSLGEETLEINSLYPFLPVQRAYEIISEILPAYEITHKMKRLPKKSLWIRYFTPSWIWIIATAALIYWKPALLGIEKAWWMLSAALLLLVIAARWLDFLHTKYILNNRFIQLQSGILATSLFLSKRDKVIEVKVSRNIFQKWLGLASIETINRAKPVQHNGIKDVPVEFAEVFYKWYMGRMREIEVEK</sequence>
<evidence type="ECO:0000256" key="1">
    <source>
        <dbReference type="SAM" id="Phobius"/>
    </source>
</evidence>
<keyword evidence="1" id="KW-0812">Transmembrane</keyword>
<dbReference type="OrthoDB" id="2317554at2"/>
<dbReference type="InterPro" id="IPR005182">
    <property type="entry name" value="YdbS-like_PH"/>
</dbReference>
<organism evidence="3 4">
    <name type="scientific">Heyndrickxia camelliae</name>
    <dbReference type="NCBI Taxonomy" id="1707093"/>
    <lineage>
        <taxon>Bacteria</taxon>
        <taxon>Bacillati</taxon>
        <taxon>Bacillota</taxon>
        <taxon>Bacilli</taxon>
        <taxon>Bacillales</taxon>
        <taxon>Bacillaceae</taxon>
        <taxon>Heyndrickxia</taxon>
    </lineage>
</organism>
<accession>A0A2N3LLQ9</accession>
<feature type="transmembrane region" description="Helical" evidence="1">
    <location>
        <begin position="178"/>
        <end position="199"/>
    </location>
</feature>
<dbReference type="Proteomes" id="UP000233440">
    <property type="component" value="Unassembled WGS sequence"/>
</dbReference>
<dbReference type="Pfam" id="PF03703">
    <property type="entry name" value="bPH_2"/>
    <property type="match status" value="3"/>
</dbReference>
<dbReference type="PIRSF" id="PIRSF026631">
    <property type="entry name" value="UCP026631"/>
    <property type="match status" value="1"/>
</dbReference>
<feature type="transmembrane region" description="Helical" evidence="1">
    <location>
        <begin position="46"/>
        <end position="65"/>
    </location>
</feature>
<feature type="transmembrane region" description="Helical" evidence="1">
    <location>
        <begin position="350"/>
        <end position="370"/>
    </location>
</feature>